<sequence length="221" mass="25250">MAPRSDEMASEEPSFLEDPTIPWAIDMDGTLIREDVTEVARDISFASPRHWLTCIVAHILYFSRWFRVTAYRILERFVPVDPSKLTYHQSLLRYIRLHRCNGGIAILATASHIHVARNVVKHVERMMTTKIESTDAKNQSSPFLFDDVIGSHPPQVWDASGHVKAKLIHKRFPDGFVYAGNSSEDISVWNHSSCRAMILVNCPPEVLKQAKRINKPYIILD</sequence>
<dbReference type="InterPro" id="IPR036412">
    <property type="entry name" value="HAD-like_sf"/>
</dbReference>
<gene>
    <name evidence="1" type="ORF">ACOF00016_LOCUS9015</name>
</gene>
<reference evidence="1" key="1">
    <citation type="submission" date="2021-01" db="EMBL/GenBank/DDBJ databases">
        <authorList>
            <person name="Corre E."/>
            <person name="Pelletier E."/>
            <person name="Niang G."/>
            <person name="Scheremetjew M."/>
            <person name="Finn R."/>
            <person name="Kale V."/>
            <person name="Holt S."/>
            <person name="Cochrane G."/>
            <person name="Meng A."/>
            <person name="Brown T."/>
            <person name="Cohen L."/>
        </authorList>
    </citation>
    <scope>NUCLEOTIDE SEQUENCE</scope>
    <source>
        <strain evidence="1">CCMP127</strain>
    </source>
</reference>
<dbReference type="SUPFAM" id="SSF56784">
    <property type="entry name" value="HAD-like"/>
    <property type="match status" value="1"/>
</dbReference>
<proteinExistence type="predicted"/>
<dbReference type="AlphaFoldDB" id="A0A7S3P456"/>
<dbReference type="EMBL" id="HBIM01010803">
    <property type="protein sequence ID" value="CAE0411729.1"/>
    <property type="molecule type" value="Transcribed_RNA"/>
</dbReference>
<accession>A0A7S3P456</accession>
<name>A0A7S3P456_9STRA</name>
<evidence type="ECO:0000313" key="1">
    <source>
        <dbReference type="EMBL" id="CAE0411729.1"/>
    </source>
</evidence>
<organism evidence="1">
    <name type="scientific">Amphora coffeiformis</name>
    <dbReference type="NCBI Taxonomy" id="265554"/>
    <lineage>
        <taxon>Eukaryota</taxon>
        <taxon>Sar</taxon>
        <taxon>Stramenopiles</taxon>
        <taxon>Ochrophyta</taxon>
        <taxon>Bacillariophyta</taxon>
        <taxon>Bacillariophyceae</taxon>
        <taxon>Bacillariophycidae</taxon>
        <taxon>Thalassiophysales</taxon>
        <taxon>Catenulaceae</taxon>
        <taxon>Amphora</taxon>
    </lineage>
</organism>
<protein>
    <submittedName>
        <fullName evidence="1">Uncharacterized protein</fullName>
    </submittedName>
</protein>